<feature type="non-terminal residue" evidence="3">
    <location>
        <position position="175"/>
    </location>
</feature>
<feature type="compositionally biased region" description="Polar residues" evidence="1">
    <location>
        <begin position="1"/>
        <end position="22"/>
    </location>
</feature>
<keyword evidence="2" id="KW-0812">Transmembrane</keyword>
<keyword evidence="2" id="KW-0472">Membrane</keyword>
<evidence type="ECO:0000256" key="2">
    <source>
        <dbReference type="SAM" id="Phobius"/>
    </source>
</evidence>
<reference evidence="3" key="1">
    <citation type="submission" date="2015-11" db="EMBL/GenBank/DDBJ databases">
        <title>De novo transcriptome assembly of four potential Pierce s Disease insect vectors from Arizona vineyards.</title>
        <authorList>
            <person name="Tassone E.E."/>
        </authorList>
    </citation>
    <scope>NUCLEOTIDE SEQUENCE</scope>
</reference>
<protein>
    <submittedName>
        <fullName evidence="3">Uncharacterized protein</fullName>
    </submittedName>
</protein>
<gene>
    <name evidence="3" type="ORF">g.50493</name>
</gene>
<name>A0A1B6G0R5_9HEMI</name>
<sequence>GSFLQPSNNIGSEPVAQSSDSFIQVDPPFASSGQNVQYDYPQPTPPPLPNGYDYHPPPPPPPSPAPYYYYPPPSPPTNLYLPVPTNPPPPPPPEVREAEYTYFFIGPKLWYIPIICSIYFALYVGALIIMSVSRHKVLFPQQLYNAANSVFTGRREDLDQLSVRVTRGLAAAALK</sequence>
<feature type="region of interest" description="Disordered" evidence="1">
    <location>
        <begin position="1"/>
        <end position="69"/>
    </location>
</feature>
<proteinExistence type="predicted"/>
<dbReference type="SUPFAM" id="SSF101447">
    <property type="entry name" value="Formin homology 2 domain (FH2 domain)"/>
    <property type="match status" value="1"/>
</dbReference>
<feature type="non-terminal residue" evidence="3">
    <location>
        <position position="1"/>
    </location>
</feature>
<feature type="compositionally biased region" description="Pro residues" evidence="1">
    <location>
        <begin position="42"/>
        <end position="69"/>
    </location>
</feature>
<evidence type="ECO:0000313" key="3">
    <source>
        <dbReference type="EMBL" id="JAS56022.1"/>
    </source>
</evidence>
<feature type="transmembrane region" description="Helical" evidence="2">
    <location>
        <begin position="110"/>
        <end position="132"/>
    </location>
</feature>
<dbReference type="AlphaFoldDB" id="A0A1B6G0R5"/>
<evidence type="ECO:0000256" key="1">
    <source>
        <dbReference type="SAM" id="MobiDB-lite"/>
    </source>
</evidence>
<organism evidence="3">
    <name type="scientific">Cuerna arida</name>
    <dbReference type="NCBI Taxonomy" id="1464854"/>
    <lineage>
        <taxon>Eukaryota</taxon>
        <taxon>Metazoa</taxon>
        <taxon>Ecdysozoa</taxon>
        <taxon>Arthropoda</taxon>
        <taxon>Hexapoda</taxon>
        <taxon>Insecta</taxon>
        <taxon>Pterygota</taxon>
        <taxon>Neoptera</taxon>
        <taxon>Paraneoptera</taxon>
        <taxon>Hemiptera</taxon>
        <taxon>Auchenorrhyncha</taxon>
        <taxon>Membracoidea</taxon>
        <taxon>Cicadellidae</taxon>
        <taxon>Cicadellinae</taxon>
        <taxon>Proconiini</taxon>
        <taxon>Cuerna</taxon>
    </lineage>
</organism>
<keyword evidence="2" id="KW-1133">Transmembrane helix</keyword>
<dbReference type="EMBL" id="GECZ01013747">
    <property type="protein sequence ID" value="JAS56022.1"/>
    <property type="molecule type" value="Transcribed_RNA"/>
</dbReference>
<accession>A0A1B6G0R5</accession>